<gene>
    <name evidence="1" type="ORF">PFFCH_00544</name>
</gene>
<dbReference type="Proteomes" id="UP000030656">
    <property type="component" value="Unassembled WGS sequence"/>
</dbReference>
<evidence type="ECO:0000313" key="1">
    <source>
        <dbReference type="EMBL" id="ETW32018.1"/>
    </source>
</evidence>
<reference evidence="1 2" key="1">
    <citation type="submission" date="2013-02" db="EMBL/GenBank/DDBJ databases">
        <title>The Genome Annotation of Plasmodium falciparum FCH/4.</title>
        <authorList>
            <consortium name="The Broad Institute Genome Sequencing Platform"/>
            <consortium name="The Broad Institute Genome Sequencing Center for Infectious Disease"/>
            <person name="Neafsey D."/>
            <person name="Hoffman S."/>
            <person name="Volkman S."/>
            <person name="Rosenthal P."/>
            <person name="Walker B."/>
            <person name="Young S.K."/>
            <person name="Zeng Q."/>
            <person name="Gargeya S."/>
            <person name="Fitzgerald M."/>
            <person name="Haas B."/>
            <person name="Abouelleil A."/>
            <person name="Allen A.W."/>
            <person name="Alvarado L."/>
            <person name="Arachchi H.M."/>
            <person name="Berlin A.M."/>
            <person name="Chapman S.B."/>
            <person name="Gainer-Dewar J."/>
            <person name="Goldberg J."/>
            <person name="Griggs A."/>
            <person name="Gujja S."/>
            <person name="Hansen M."/>
            <person name="Howarth C."/>
            <person name="Imamovic A."/>
            <person name="Ireland A."/>
            <person name="Larimer J."/>
            <person name="McCowan C."/>
            <person name="Murphy C."/>
            <person name="Pearson M."/>
            <person name="Poon T.W."/>
            <person name="Priest M."/>
            <person name="Roberts A."/>
            <person name="Saif S."/>
            <person name="Shea T."/>
            <person name="Sisk P."/>
            <person name="Sykes S."/>
            <person name="Wortman J."/>
            <person name="Nusbaum C."/>
            <person name="Birren B."/>
        </authorList>
    </citation>
    <scope>NUCLEOTIDE SEQUENCE [LARGE SCALE GENOMIC DNA]</scope>
    <source>
        <strain evidence="1 2">FCH/4</strain>
    </source>
</reference>
<evidence type="ECO:0000313" key="2">
    <source>
        <dbReference type="Proteomes" id="UP000030656"/>
    </source>
</evidence>
<sequence>MNEKRQKSKEQRDKNVQKIIEKDKIEKSLTEKVEKGCLRCGCGLGGVAASVGLFGGLGTYGWKTAAIASAV</sequence>
<reference evidence="1 2" key="2">
    <citation type="submission" date="2013-02" db="EMBL/GenBank/DDBJ databases">
        <title>The Genome Sequence of Plasmodium falciparum FCH/4.</title>
        <authorList>
            <consortium name="The Broad Institute Genome Sequencing Platform"/>
            <consortium name="The Broad Institute Genome Sequencing Center for Infectious Disease"/>
            <person name="Neafsey D."/>
            <person name="Cheeseman I."/>
            <person name="Volkman S."/>
            <person name="Adams J."/>
            <person name="Walker B."/>
            <person name="Young S.K."/>
            <person name="Zeng Q."/>
            <person name="Gargeya S."/>
            <person name="Fitzgerald M."/>
            <person name="Haas B."/>
            <person name="Abouelleil A."/>
            <person name="Alvarado L."/>
            <person name="Arachchi H.M."/>
            <person name="Berlin A.M."/>
            <person name="Chapman S.B."/>
            <person name="Dewar J."/>
            <person name="Goldberg J."/>
            <person name="Griggs A."/>
            <person name="Gujja S."/>
            <person name="Hansen M."/>
            <person name="Howarth C."/>
            <person name="Imamovic A."/>
            <person name="Larimer J."/>
            <person name="McCowan C."/>
            <person name="Murphy C."/>
            <person name="Neiman D."/>
            <person name="Pearson M."/>
            <person name="Priest M."/>
            <person name="Roberts A."/>
            <person name="Saif S."/>
            <person name="Shea T."/>
            <person name="Sisk P."/>
            <person name="Sykes S."/>
            <person name="Wortman J."/>
            <person name="Nusbaum C."/>
            <person name="Birren B."/>
        </authorList>
    </citation>
    <scope>NUCLEOTIDE SEQUENCE [LARGE SCALE GENOMIC DNA]</scope>
    <source>
        <strain evidence="1 2">FCH/4</strain>
    </source>
</reference>
<accession>A0A024VUN1</accession>
<evidence type="ECO:0008006" key="3">
    <source>
        <dbReference type="Google" id="ProtNLM"/>
    </source>
</evidence>
<name>A0A024VUN1_PLAFA</name>
<organism evidence="1 2">
    <name type="scientific">Plasmodium falciparum FCH/4</name>
    <dbReference type="NCBI Taxonomy" id="1036724"/>
    <lineage>
        <taxon>Eukaryota</taxon>
        <taxon>Sar</taxon>
        <taxon>Alveolata</taxon>
        <taxon>Apicomplexa</taxon>
        <taxon>Aconoidasida</taxon>
        <taxon>Haemosporida</taxon>
        <taxon>Plasmodiidae</taxon>
        <taxon>Plasmodium</taxon>
        <taxon>Plasmodium (Laverania)</taxon>
    </lineage>
</organism>
<protein>
    <recommendedName>
        <fullName evidence="3">Surface antigen</fullName>
    </recommendedName>
</protein>
<dbReference type="InterPro" id="IPR006373">
    <property type="entry name" value="VSA_Rifin"/>
</dbReference>
<dbReference type="AlphaFoldDB" id="A0A024VUN1"/>
<proteinExistence type="predicted"/>
<dbReference type="EMBL" id="KI927816">
    <property type="protein sequence ID" value="ETW32018.1"/>
    <property type="molecule type" value="Genomic_DNA"/>
</dbReference>
<dbReference type="Pfam" id="PF02009">
    <property type="entry name" value="RIFIN"/>
    <property type="match status" value="1"/>
</dbReference>